<feature type="transmembrane region" description="Helical" evidence="1">
    <location>
        <begin position="49"/>
        <end position="73"/>
    </location>
</feature>
<keyword evidence="2" id="KW-1185">Reference proteome</keyword>
<reference evidence="3" key="1">
    <citation type="submission" date="2025-08" db="UniProtKB">
        <authorList>
            <consortium name="RefSeq"/>
        </authorList>
    </citation>
    <scope>IDENTIFICATION</scope>
    <source>
        <strain evidence="3">OHB3-1</strain>
    </source>
</reference>
<accession>A0A6J1C5H7</accession>
<evidence type="ECO:0000313" key="2">
    <source>
        <dbReference type="Proteomes" id="UP000504603"/>
    </source>
</evidence>
<dbReference type="KEGG" id="mcha:111008656"/>
<keyword evidence="1" id="KW-0812">Transmembrane</keyword>
<evidence type="ECO:0000313" key="3">
    <source>
        <dbReference type="RefSeq" id="XP_022137096.1"/>
    </source>
</evidence>
<protein>
    <submittedName>
        <fullName evidence="3">Uncharacterized protein LOC111008656 isoform X1</fullName>
    </submittedName>
</protein>
<dbReference type="AlphaFoldDB" id="A0A6J1C5H7"/>
<dbReference type="Proteomes" id="UP000504603">
    <property type="component" value="Unplaced"/>
</dbReference>
<keyword evidence="1" id="KW-1133">Transmembrane helix</keyword>
<dbReference type="GeneID" id="111008656"/>
<name>A0A6J1C5H7_MOMCH</name>
<evidence type="ECO:0000256" key="1">
    <source>
        <dbReference type="SAM" id="Phobius"/>
    </source>
</evidence>
<gene>
    <name evidence="3" type="primary">LOC111008656</name>
</gene>
<sequence length="102" mass="11419">MNIRVVLFDDPLICRLGSDLIYSSSWRWMQDYESQISSKQVQQNLVGEAISSCLIVIYIIITSSGCYVLDAVVPCYGPLKYMMAQVVNRSALELVHDLGKGV</sequence>
<keyword evidence="1" id="KW-0472">Membrane</keyword>
<proteinExistence type="predicted"/>
<organism evidence="2 3">
    <name type="scientific">Momordica charantia</name>
    <name type="common">Bitter gourd</name>
    <name type="synonym">Balsam pear</name>
    <dbReference type="NCBI Taxonomy" id="3673"/>
    <lineage>
        <taxon>Eukaryota</taxon>
        <taxon>Viridiplantae</taxon>
        <taxon>Streptophyta</taxon>
        <taxon>Embryophyta</taxon>
        <taxon>Tracheophyta</taxon>
        <taxon>Spermatophyta</taxon>
        <taxon>Magnoliopsida</taxon>
        <taxon>eudicotyledons</taxon>
        <taxon>Gunneridae</taxon>
        <taxon>Pentapetalae</taxon>
        <taxon>rosids</taxon>
        <taxon>fabids</taxon>
        <taxon>Cucurbitales</taxon>
        <taxon>Cucurbitaceae</taxon>
        <taxon>Momordiceae</taxon>
        <taxon>Momordica</taxon>
    </lineage>
</organism>
<dbReference type="RefSeq" id="XP_022137096.1">
    <property type="nucleotide sequence ID" value="XM_022281404.1"/>
</dbReference>